<dbReference type="AlphaFoldDB" id="A0A0N4ZVJ6"/>
<evidence type="ECO:0000256" key="6">
    <source>
        <dbReference type="RuleBase" id="RU364030"/>
    </source>
</evidence>
<dbReference type="InterPro" id="IPR036126">
    <property type="entry name" value="TBCA_sf"/>
</dbReference>
<name>A0A0N4ZVJ6_PARTI</name>
<comment type="similarity">
    <text evidence="2 6">Belongs to the TBCA family.</text>
</comment>
<proteinExistence type="inferred from homology"/>
<dbReference type="GO" id="GO:0005874">
    <property type="term" value="C:microtubule"/>
    <property type="evidence" value="ECO:0007669"/>
    <property type="project" value="UniProtKB-KW"/>
</dbReference>
<keyword evidence="7" id="KW-1185">Reference proteome</keyword>
<dbReference type="InterPro" id="IPR004226">
    <property type="entry name" value="TBCA"/>
</dbReference>
<dbReference type="Gene3D" id="1.20.58.90">
    <property type="match status" value="1"/>
</dbReference>
<reference evidence="8" key="1">
    <citation type="submission" date="2017-02" db="UniProtKB">
        <authorList>
            <consortium name="WormBaseParasite"/>
        </authorList>
    </citation>
    <scope>IDENTIFICATION</scope>
</reference>
<evidence type="ECO:0000256" key="3">
    <source>
        <dbReference type="ARBA" id="ARBA00015002"/>
    </source>
</evidence>
<dbReference type="GO" id="GO:0007021">
    <property type="term" value="P:tubulin complex assembly"/>
    <property type="evidence" value="ECO:0007669"/>
    <property type="project" value="UniProtKB-UniRule"/>
</dbReference>
<evidence type="ECO:0000313" key="7">
    <source>
        <dbReference type="Proteomes" id="UP000038045"/>
    </source>
</evidence>
<evidence type="ECO:0000256" key="1">
    <source>
        <dbReference type="ARBA" id="ARBA00003046"/>
    </source>
</evidence>
<dbReference type="PANTHER" id="PTHR21500">
    <property type="entry name" value="TUBULIN-SPECIFIC CHAPERONE A"/>
    <property type="match status" value="1"/>
</dbReference>
<comment type="subunit">
    <text evidence="5 6">Supercomplex made of cofactors A to E. Cofactors A and D function by capturing and stabilizing tubulin in a quasi-native conformation. Cofactor E binds to the cofactor D-tubulin complex; interaction with cofactor C then causes the release of tubulin polypeptides that are committed to the native state.</text>
</comment>
<sequence>MDIKKAEKSLNIKTNVLKRILKEYEYYLKEVAGSEKYIGELIAKEGIDSYDIKKAREVLQENHSMSQNTLDRIETSRVNLIEELKVFESIYKPEGDDSETPQRILINQAREYLEKAENLKK</sequence>
<keyword evidence="6" id="KW-0493">Microtubule</keyword>
<dbReference type="Pfam" id="PF02970">
    <property type="entry name" value="TBCA"/>
    <property type="match status" value="1"/>
</dbReference>
<dbReference type="PANTHER" id="PTHR21500:SF0">
    <property type="entry name" value="TUBULIN-SPECIFIC CHAPERONE A"/>
    <property type="match status" value="1"/>
</dbReference>
<dbReference type="GO" id="GO:0007023">
    <property type="term" value="P:post-chaperonin tubulin folding pathway"/>
    <property type="evidence" value="ECO:0007669"/>
    <property type="project" value="UniProtKB-UniRule"/>
</dbReference>
<organism evidence="7 8">
    <name type="scientific">Parastrongyloides trichosuri</name>
    <name type="common">Possum-specific nematode worm</name>
    <dbReference type="NCBI Taxonomy" id="131310"/>
    <lineage>
        <taxon>Eukaryota</taxon>
        <taxon>Metazoa</taxon>
        <taxon>Ecdysozoa</taxon>
        <taxon>Nematoda</taxon>
        <taxon>Chromadorea</taxon>
        <taxon>Rhabditida</taxon>
        <taxon>Tylenchina</taxon>
        <taxon>Panagrolaimomorpha</taxon>
        <taxon>Strongyloidoidea</taxon>
        <taxon>Strongyloididae</taxon>
        <taxon>Parastrongyloides</taxon>
    </lineage>
</organism>
<dbReference type="GO" id="GO:0048487">
    <property type="term" value="F:beta-tubulin binding"/>
    <property type="evidence" value="ECO:0007669"/>
    <property type="project" value="InterPro"/>
</dbReference>
<evidence type="ECO:0000313" key="8">
    <source>
        <dbReference type="WBParaSite" id="PTRK_0001259900.1"/>
    </source>
</evidence>
<keyword evidence="6" id="KW-0206">Cytoskeleton</keyword>
<dbReference type="Proteomes" id="UP000038045">
    <property type="component" value="Unplaced"/>
</dbReference>
<dbReference type="SUPFAM" id="SSF46988">
    <property type="entry name" value="Tubulin chaperone cofactor A"/>
    <property type="match status" value="1"/>
</dbReference>
<evidence type="ECO:0000256" key="4">
    <source>
        <dbReference type="ARBA" id="ARBA00023186"/>
    </source>
</evidence>
<accession>A0A0N4ZVJ6</accession>
<evidence type="ECO:0000256" key="5">
    <source>
        <dbReference type="ARBA" id="ARBA00026055"/>
    </source>
</evidence>
<evidence type="ECO:0000256" key="2">
    <source>
        <dbReference type="ARBA" id="ARBA00006806"/>
    </source>
</evidence>
<comment type="function">
    <text evidence="1">Tubulin-folding protein; involved in the early step of the tubulin folding pathway.</text>
</comment>
<comment type="subcellular location">
    <subcellularLocation>
        <location evidence="6">Cytoplasm</location>
        <location evidence="6">Cytoskeleton</location>
    </subcellularLocation>
</comment>
<dbReference type="WBParaSite" id="PTRK_0001259900.1">
    <property type="protein sequence ID" value="PTRK_0001259900.1"/>
    <property type="gene ID" value="PTRK_0001259900"/>
</dbReference>
<dbReference type="GO" id="GO:0005829">
    <property type="term" value="C:cytosol"/>
    <property type="evidence" value="ECO:0007669"/>
    <property type="project" value="TreeGrafter"/>
</dbReference>
<protein>
    <recommendedName>
        <fullName evidence="3 6">Tubulin-specific chaperone A</fullName>
    </recommendedName>
</protein>
<keyword evidence="6" id="KW-0963">Cytoplasm</keyword>
<keyword evidence="4 6" id="KW-0143">Chaperone</keyword>